<gene>
    <name evidence="2" type="ORF">PYS65_05615</name>
</gene>
<organism evidence="2 3">
    <name type="scientific">Streptomyces cathayae</name>
    <dbReference type="NCBI Taxonomy" id="3031124"/>
    <lineage>
        <taxon>Bacteria</taxon>
        <taxon>Bacillati</taxon>
        <taxon>Actinomycetota</taxon>
        <taxon>Actinomycetes</taxon>
        <taxon>Kitasatosporales</taxon>
        <taxon>Streptomycetaceae</taxon>
        <taxon>Streptomyces</taxon>
    </lineage>
</organism>
<protein>
    <submittedName>
        <fullName evidence="2">CoA transferase</fullName>
        <ecNumber evidence="2">2.8.3.-</ecNumber>
    </submittedName>
</protein>
<dbReference type="InterPro" id="IPR023606">
    <property type="entry name" value="CoA-Trfase_III_dom_1_sf"/>
</dbReference>
<accession>A0ABY8JZA5</accession>
<dbReference type="InterPro" id="IPR003673">
    <property type="entry name" value="CoA-Trfase_fam_III"/>
</dbReference>
<keyword evidence="3" id="KW-1185">Reference proteome</keyword>
<dbReference type="Gene3D" id="3.30.1540.10">
    <property type="entry name" value="formyl-coa transferase, domain 3"/>
    <property type="match status" value="1"/>
</dbReference>
<keyword evidence="1 2" id="KW-0808">Transferase</keyword>
<dbReference type="Proteomes" id="UP001216440">
    <property type="component" value="Chromosome"/>
</dbReference>
<dbReference type="InterPro" id="IPR050483">
    <property type="entry name" value="CoA-transferase_III_domain"/>
</dbReference>
<dbReference type="InterPro" id="IPR044855">
    <property type="entry name" value="CoA-Trfase_III_dom3_sf"/>
</dbReference>
<proteinExistence type="predicted"/>
<name>A0ABY8JZA5_9ACTN</name>
<dbReference type="SUPFAM" id="SSF89796">
    <property type="entry name" value="CoA-transferase family III (CaiB/BaiF)"/>
    <property type="match status" value="1"/>
</dbReference>
<sequence>MTASLPLEGVRVLDLSTVFMGPYAAQILAGWGAEVIKVEALEGDQVRGIGDVGRTGLGPIFINANGGKRSLALDLKAAGAREVLHALVRRTDLLLHNVRPPAAARLGITWEDLSVVNPSLVHCAFRGYGAGGPWADRPAYDDVIQAGSGVAMAQAVGGAEPAYWRSAVADKVMGIYGAAAACAALRSRDVTGEGRAVEVPMFEAMAAFMLLDRQGGWVTDPPNGPTGYPRTDSPHRRPYATKDGYLAVMIYADKQWLSFFRLIGRTDLGDDPRFHDINARTRHIDELYALLANEIATRTTAEWEAAFEEADIPHGPVNTIEDLFSDPQLVATDFFQTIHQPGMGPVRLARSPIDMGVPAAAPRPAPRLGEHTREILAEAGFAAEEITQLHDDRVVASAD</sequence>
<evidence type="ECO:0000313" key="2">
    <source>
        <dbReference type="EMBL" id="WGD39653.1"/>
    </source>
</evidence>
<evidence type="ECO:0000313" key="3">
    <source>
        <dbReference type="Proteomes" id="UP001216440"/>
    </source>
</evidence>
<dbReference type="EMBL" id="CP121682">
    <property type="protein sequence ID" value="WGD39653.1"/>
    <property type="molecule type" value="Genomic_DNA"/>
</dbReference>
<dbReference type="PANTHER" id="PTHR48207:SF4">
    <property type="entry name" value="BLL6097 PROTEIN"/>
    <property type="match status" value="1"/>
</dbReference>
<dbReference type="EC" id="2.8.3.-" evidence="2"/>
<reference evidence="2 3" key="1">
    <citation type="submission" date="2023-03" db="EMBL/GenBank/DDBJ databases">
        <authorList>
            <person name="Mo P."/>
        </authorList>
    </citation>
    <scope>NUCLEOTIDE SEQUENCE [LARGE SCALE GENOMIC DNA]</scope>
    <source>
        <strain evidence="2 3">HUAS 5</strain>
    </source>
</reference>
<evidence type="ECO:0000256" key="1">
    <source>
        <dbReference type="ARBA" id="ARBA00022679"/>
    </source>
</evidence>
<dbReference type="Pfam" id="PF02515">
    <property type="entry name" value="CoA_transf_3"/>
    <property type="match status" value="1"/>
</dbReference>
<dbReference type="GO" id="GO:0016740">
    <property type="term" value="F:transferase activity"/>
    <property type="evidence" value="ECO:0007669"/>
    <property type="project" value="UniProtKB-KW"/>
</dbReference>
<dbReference type="RefSeq" id="WP_279332668.1">
    <property type="nucleotide sequence ID" value="NZ_CP121682.1"/>
</dbReference>
<dbReference type="Gene3D" id="3.40.50.10540">
    <property type="entry name" value="Crotonobetainyl-coa:carnitine coa-transferase, domain 1"/>
    <property type="match status" value="1"/>
</dbReference>
<dbReference type="PANTHER" id="PTHR48207">
    <property type="entry name" value="SUCCINATE--HYDROXYMETHYLGLUTARATE COA-TRANSFERASE"/>
    <property type="match status" value="1"/>
</dbReference>